<accession>A0A176WLE9</accession>
<dbReference type="EMBL" id="LVLJ01000678">
    <property type="protein sequence ID" value="OAE33205.1"/>
    <property type="molecule type" value="Genomic_DNA"/>
</dbReference>
<evidence type="ECO:0000313" key="2">
    <source>
        <dbReference type="EMBL" id="OAE33205.1"/>
    </source>
</evidence>
<protein>
    <submittedName>
        <fullName evidence="2">Uncharacterized protein</fullName>
    </submittedName>
</protein>
<sequence length="151" mass="16707">MRLLIEIRAAKRAPRGVTEDDIRPVENHVDPVKRKRENKEEAMAKAEREANRHQDSGGGSGGSSNTLWGWLSSGSRKALGGDGEIYFCSLMECVTRPRESGPGANLQPLLRPIDALGRTGQNAMMFALDVKSMPVHPLDHLLLLLQQQQLR</sequence>
<reference evidence="2" key="1">
    <citation type="submission" date="2016-03" db="EMBL/GenBank/DDBJ databases">
        <title>Mechanisms controlling the formation of the plant cell surface in tip-growing cells are functionally conserved among land plants.</title>
        <authorList>
            <person name="Honkanen S."/>
            <person name="Jones V.A."/>
            <person name="Morieri G."/>
            <person name="Champion C."/>
            <person name="Hetherington A.J."/>
            <person name="Kelly S."/>
            <person name="Saint-Marcoux D."/>
            <person name="Proust H."/>
            <person name="Prescott H."/>
            <person name="Dolan L."/>
        </authorList>
    </citation>
    <scope>NUCLEOTIDE SEQUENCE [LARGE SCALE GENOMIC DNA]</scope>
    <source>
        <tissue evidence="2">Whole gametophyte</tissue>
    </source>
</reference>
<organism evidence="2 3">
    <name type="scientific">Marchantia polymorpha subsp. ruderalis</name>
    <dbReference type="NCBI Taxonomy" id="1480154"/>
    <lineage>
        <taxon>Eukaryota</taxon>
        <taxon>Viridiplantae</taxon>
        <taxon>Streptophyta</taxon>
        <taxon>Embryophyta</taxon>
        <taxon>Marchantiophyta</taxon>
        <taxon>Marchantiopsida</taxon>
        <taxon>Marchantiidae</taxon>
        <taxon>Marchantiales</taxon>
        <taxon>Marchantiaceae</taxon>
        <taxon>Marchantia</taxon>
    </lineage>
</organism>
<feature type="region of interest" description="Disordered" evidence="1">
    <location>
        <begin position="13"/>
        <end position="67"/>
    </location>
</feature>
<name>A0A176WLE9_MARPO</name>
<gene>
    <name evidence="2" type="ORF">AXG93_3105s1120</name>
</gene>
<dbReference type="Proteomes" id="UP000077202">
    <property type="component" value="Unassembled WGS sequence"/>
</dbReference>
<proteinExistence type="predicted"/>
<dbReference type="AlphaFoldDB" id="A0A176WLE9"/>
<evidence type="ECO:0000313" key="3">
    <source>
        <dbReference type="Proteomes" id="UP000077202"/>
    </source>
</evidence>
<comment type="caution">
    <text evidence="2">The sequence shown here is derived from an EMBL/GenBank/DDBJ whole genome shotgun (WGS) entry which is preliminary data.</text>
</comment>
<feature type="compositionally biased region" description="Basic and acidic residues" evidence="1">
    <location>
        <begin position="17"/>
        <end position="55"/>
    </location>
</feature>
<evidence type="ECO:0000256" key="1">
    <source>
        <dbReference type="SAM" id="MobiDB-lite"/>
    </source>
</evidence>
<keyword evidence="3" id="KW-1185">Reference proteome</keyword>